<protein>
    <submittedName>
        <fullName evidence="3">Persistence and stress-resistance toxin PasT</fullName>
    </submittedName>
</protein>
<dbReference type="InterPro" id="IPR044996">
    <property type="entry name" value="COQ10-like"/>
</dbReference>
<gene>
    <name evidence="3" type="primary">pasT</name>
    <name evidence="3" type="ORF">CKSOR_00317</name>
</gene>
<dbReference type="Gene3D" id="3.30.530.20">
    <property type="match status" value="1"/>
</dbReference>
<dbReference type="SUPFAM" id="SSF55961">
    <property type="entry name" value="Bet v1-like"/>
    <property type="match status" value="1"/>
</dbReference>
<dbReference type="PANTHER" id="PTHR12901">
    <property type="entry name" value="SPERM PROTEIN HOMOLOG"/>
    <property type="match status" value="1"/>
</dbReference>
<dbReference type="GO" id="GO:0045333">
    <property type="term" value="P:cellular respiration"/>
    <property type="evidence" value="ECO:0007669"/>
    <property type="project" value="InterPro"/>
</dbReference>
<dbReference type="Proteomes" id="UP000266796">
    <property type="component" value="Chromosome"/>
</dbReference>
<accession>A0A3Q8EWY5</accession>
<evidence type="ECO:0000313" key="4">
    <source>
        <dbReference type="Proteomes" id="UP000266796"/>
    </source>
</evidence>
<dbReference type="CDD" id="cd07813">
    <property type="entry name" value="COQ10p_like"/>
    <property type="match status" value="1"/>
</dbReference>
<dbReference type="PANTHER" id="PTHR12901:SF10">
    <property type="entry name" value="COENZYME Q-BINDING PROTEIN COQ10, MITOCHONDRIAL"/>
    <property type="match status" value="1"/>
</dbReference>
<dbReference type="KEGG" id="kso:CKSOR_00317"/>
<reference evidence="3 4" key="1">
    <citation type="journal article" date="2018" name="Parasitology">
        <title>The reduced genome of Candidatus Kinetoplastibacterium sorsogonicusi, the endosymbiont of Kentomonas sorsogonicus (Trypanosomatidae): loss of the haem-synthesis pathway.</title>
        <authorList>
            <person name="Silva F.M."/>
            <person name="Kostygov A.Y."/>
            <person name="Spodareva V.V."/>
            <person name="Butenko A."/>
            <person name="Tossou R."/>
            <person name="Lukes J."/>
            <person name="Yurchenko V."/>
            <person name="Alves J.M.P."/>
        </authorList>
    </citation>
    <scope>NUCLEOTIDE SEQUENCE [LARGE SCALE GENOMIC DNA]</scope>
    <source>
        <strain evidence="3 4">MF-08</strain>
    </source>
</reference>
<dbReference type="OrthoDB" id="9804759at2"/>
<dbReference type="EMBL" id="CP025628">
    <property type="protein sequence ID" value="AWD32438.1"/>
    <property type="molecule type" value="Genomic_DNA"/>
</dbReference>
<keyword evidence="4" id="KW-1185">Reference proteome</keyword>
<dbReference type="InterPro" id="IPR023393">
    <property type="entry name" value="START-like_dom_sf"/>
</dbReference>
<feature type="domain" description="Coenzyme Q-binding protein COQ10 START" evidence="2">
    <location>
        <begin position="10"/>
        <end position="135"/>
    </location>
</feature>
<evidence type="ECO:0000256" key="1">
    <source>
        <dbReference type="ARBA" id="ARBA00008918"/>
    </source>
</evidence>
<proteinExistence type="inferred from homology"/>
<dbReference type="Pfam" id="PF03364">
    <property type="entry name" value="Polyketide_cyc"/>
    <property type="match status" value="1"/>
</dbReference>
<sequence>MHNIHQTITMPYSAFQIFQLVADVEKYPEFMPWCETSEINEYFSENNNVVSLYMKFIGVTYFIQTKNFYYMPNKIELHLLEGPFSYLYGLWLFEDIKYNSCKVDFKMQYEFKNSIMSLIIQPFFNNITSHMIGNFIKRANCVYKI</sequence>
<comment type="similarity">
    <text evidence="1">Belongs to the ribosome association toxin RatA family.</text>
</comment>
<dbReference type="RefSeq" id="WP_108673849.1">
    <property type="nucleotide sequence ID" value="NZ_CP025628.1"/>
</dbReference>
<name>A0A3Q8EWY5_9PROT</name>
<organism evidence="3 4">
    <name type="scientific">Candidatus Kinetoplastidibacterium kentomonadis</name>
    <dbReference type="NCBI Taxonomy" id="1576550"/>
    <lineage>
        <taxon>Bacteria</taxon>
        <taxon>Pseudomonadati</taxon>
        <taxon>Pseudomonadota</taxon>
        <taxon>Betaproteobacteria</taxon>
        <taxon>Candidatus Kinetoplastidibacterium</taxon>
    </lineage>
</organism>
<dbReference type="GO" id="GO:0048039">
    <property type="term" value="F:ubiquinone binding"/>
    <property type="evidence" value="ECO:0007669"/>
    <property type="project" value="InterPro"/>
</dbReference>
<evidence type="ECO:0000313" key="3">
    <source>
        <dbReference type="EMBL" id="AWD32438.1"/>
    </source>
</evidence>
<dbReference type="InterPro" id="IPR005031">
    <property type="entry name" value="COQ10_START"/>
</dbReference>
<evidence type="ECO:0000259" key="2">
    <source>
        <dbReference type="Pfam" id="PF03364"/>
    </source>
</evidence>
<dbReference type="AlphaFoldDB" id="A0A3Q8EWY5"/>